<keyword evidence="2" id="KW-1185">Reference proteome</keyword>
<organism evidence="1 2">
    <name type="scientific">Synaphobranchus kaupii</name>
    <name type="common">Kaup's arrowtooth eel</name>
    <dbReference type="NCBI Taxonomy" id="118154"/>
    <lineage>
        <taxon>Eukaryota</taxon>
        <taxon>Metazoa</taxon>
        <taxon>Chordata</taxon>
        <taxon>Craniata</taxon>
        <taxon>Vertebrata</taxon>
        <taxon>Euteleostomi</taxon>
        <taxon>Actinopterygii</taxon>
        <taxon>Neopterygii</taxon>
        <taxon>Teleostei</taxon>
        <taxon>Anguilliformes</taxon>
        <taxon>Synaphobranchidae</taxon>
        <taxon>Synaphobranchus</taxon>
    </lineage>
</organism>
<proteinExistence type="predicted"/>
<evidence type="ECO:0000313" key="2">
    <source>
        <dbReference type="Proteomes" id="UP001152622"/>
    </source>
</evidence>
<dbReference type="AlphaFoldDB" id="A0A9Q1IY61"/>
<protein>
    <submittedName>
        <fullName evidence="1">Uncharacterized protein</fullName>
    </submittedName>
</protein>
<accession>A0A9Q1IY61</accession>
<evidence type="ECO:0000313" key="1">
    <source>
        <dbReference type="EMBL" id="KAJ8358861.1"/>
    </source>
</evidence>
<gene>
    <name evidence="1" type="ORF">SKAU_G00153860</name>
</gene>
<dbReference type="Proteomes" id="UP001152622">
    <property type="component" value="Chromosome 5"/>
</dbReference>
<comment type="caution">
    <text evidence="1">The sequence shown here is derived from an EMBL/GenBank/DDBJ whole genome shotgun (WGS) entry which is preliminary data.</text>
</comment>
<dbReference type="EMBL" id="JAINUF010000005">
    <property type="protein sequence ID" value="KAJ8358861.1"/>
    <property type="molecule type" value="Genomic_DNA"/>
</dbReference>
<name>A0A9Q1IY61_SYNKA</name>
<sequence>MLLGVRGKGQGLEVRGNLRNVKVYSGVLEVLEQTAICALMNLPINPEPRSCDPARKRGFFGQGSDCLTVQERLIQQGGVPFTFYNKINPPFRKGSALYLSQQPNPSTVSILLPITWQPDSPSPLVSQELLLLHPAAAGLVVITGTLLPWDWQGVRMSEASDSEDLPGRERNRAARGLLVLRLMQGTCRGARRPAGVHQLPGDPPFQNLLHISQA</sequence>
<reference evidence="1" key="1">
    <citation type="journal article" date="2023" name="Science">
        <title>Genome structures resolve the early diversification of teleost fishes.</title>
        <authorList>
            <person name="Parey E."/>
            <person name="Louis A."/>
            <person name="Montfort J."/>
            <person name="Bouchez O."/>
            <person name="Roques C."/>
            <person name="Iampietro C."/>
            <person name="Lluch J."/>
            <person name="Castinel A."/>
            <person name="Donnadieu C."/>
            <person name="Desvignes T."/>
            <person name="Floi Bucao C."/>
            <person name="Jouanno E."/>
            <person name="Wen M."/>
            <person name="Mejri S."/>
            <person name="Dirks R."/>
            <person name="Jansen H."/>
            <person name="Henkel C."/>
            <person name="Chen W.J."/>
            <person name="Zahm M."/>
            <person name="Cabau C."/>
            <person name="Klopp C."/>
            <person name="Thompson A.W."/>
            <person name="Robinson-Rechavi M."/>
            <person name="Braasch I."/>
            <person name="Lecointre G."/>
            <person name="Bobe J."/>
            <person name="Postlethwait J.H."/>
            <person name="Berthelot C."/>
            <person name="Roest Crollius H."/>
            <person name="Guiguen Y."/>
        </authorList>
    </citation>
    <scope>NUCLEOTIDE SEQUENCE</scope>
    <source>
        <strain evidence="1">WJC10195</strain>
    </source>
</reference>